<evidence type="ECO:0000256" key="1">
    <source>
        <dbReference type="ARBA" id="ARBA00004651"/>
    </source>
</evidence>
<evidence type="ECO:0000256" key="2">
    <source>
        <dbReference type="ARBA" id="ARBA00022475"/>
    </source>
</evidence>
<keyword evidence="7 8" id="KW-0472">Membrane</keyword>
<sequence>MAISTAAELGSTPNRGRRVSAIIALPDWLGRLAAKEVTLGLLVYTAVALLLRAPMFGEPTVNIDDQFYALVGQRMLDGATMYVDIWDRKGPLLYVLFAGIEAISRAPAFYQFVATLFAIAGALFVQGMARSLTDRRAALMAGIAYLALLQQFKGGTAQTPVFYNPLMLLAAWSVATRLPLLAAGRIDMRLVLGMTSAGLAIAIKQSAAIESAFFGVFILVALVKARAPLLRIVAICTGLLLVALLPYVIAALYYLHDGHFAQFWQATVESNFRRQYSDPNTHIIRACLAIGRISLLSVLVWFSLRNWQGDAQGRGIIRFYIGWIATAVAAIFIFPNIFDHYLLPLAGPFCILMANVFTKRGIGTVSFVAIIAIAMAASGSLNLAKRWRAHTASTAFTQYVAEETPTRKLLVWGMPSYLYSALDIPPPSVLAFPPHLYDAQESGAAGIDEVAEVHRILASHPQTLVVWTQLDRKGPRKENWKSITDYQSQCGKRKLFTLYEDVMPRSIMVYSQCGTRTPTAH</sequence>
<evidence type="ECO:0000256" key="6">
    <source>
        <dbReference type="ARBA" id="ARBA00022989"/>
    </source>
</evidence>
<reference evidence="10" key="1">
    <citation type="journal article" date="2019" name="Int. J. Syst. Evol. Microbiol.">
        <title>The Global Catalogue of Microorganisms (GCM) 10K type strain sequencing project: providing services to taxonomists for standard genome sequencing and annotation.</title>
        <authorList>
            <consortium name="The Broad Institute Genomics Platform"/>
            <consortium name="The Broad Institute Genome Sequencing Center for Infectious Disease"/>
            <person name="Wu L."/>
            <person name="Ma J."/>
        </authorList>
    </citation>
    <scope>NUCLEOTIDE SEQUENCE [LARGE SCALE GENOMIC DNA]</scope>
    <source>
        <strain evidence="10">CGMCC 1.6784</strain>
    </source>
</reference>
<dbReference type="InterPro" id="IPR050297">
    <property type="entry name" value="LipidA_mod_glycosyltrf_83"/>
</dbReference>
<feature type="transmembrane region" description="Helical" evidence="8">
    <location>
        <begin position="364"/>
        <end position="384"/>
    </location>
</feature>
<proteinExistence type="predicted"/>
<dbReference type="PANTHER" id="PTHR33908:SF11">
    <property type="entry name" value="MEMBRANE PROTEIN"/>
    <property type="match status" value="1"/>
</dbReference>
<evidence type="ECO:0008006" key="11">
    <source>
        <dbReference type="Google" id="ProtNLM"/>
    </source>
</evidence>
<keyword evidence="6 8" id="KW-1133">Transmembrane helix</keyword>
<gene>
    <name evidence="9" type="ORF">GCM10011349_17370</name>
</gene>
<feature type="transmembrane region" description="Helical" evidence="8">
    <location>
        <begin position="161"/>
        <end position="180"/>
    </location>
</feature>
<feature type="transmembrane region" description="Helical" evidence="8">
    <location>
        <begin position="316"/>
        <end position="334"/>
    </location>
</feature>
<evidence type="ECO:0000313" key="9">
    <source>
        <dbReference type="EMBL" id="GGN48149.1"/>
    </source>
</evidence>
<keyword evidence="3" id="KW-0328">Glycosyltransferase</keyword>
<keyword evidence="4" id="KW-0808">Transferase</keyword>
<evidence type="ECO:0000256" key="4">
    <source>
        <dbReference type="ARBA" id="ARBA00022679"/>
    </source>
</evidence>
<keyword evidence="10" id="KW-1185">Reference proteome</keyword>
<keyword evidence="5 8" id="KW-0812">Transmembrane</keyword>
<accession>A0ABQ2JKF8</accession>
<keyword evidence="2" id="KW-1003">Cell membrane</keyword>
<feature type="transmembrane region" description="Helical" evidence="8">
    <location>
        <begin position="229"/>
        <end position="255"/>
    </location>
</feature>
<feature type="transmembrane region" description="Helical" evidence="8">
    <location>
        <begin position="37"/>
        <end position="55"/>
    </location>
</feature>
<dbReference type="EMBL" id="BMLK01000007">
    <property type="protein sequence ID" value="GGN48149.1"/>
    <property type="molecule type" value="Genomic_DNA"/>
</dbReference>
<organism evidence="9 10">
    <name type="scientific">Novosphingobium indicum</name>
    <dbReference type="NCBI Taxonomy" id="462949"/>
    <lineage>
        <taxon>Bacteria</taxon>
        <taxon>Pseudomonadati</taxon>
        <taxon>Pseudomonadota</taxon>
        <taxon>Alphaproteobacteria</taxon>
        <taxon>Sphingomonadales</taxon>
        <taxon>Sphingomonadaceae</taxon>
        <taxon>Novosphingobium</taxon>
    </lineage>
</organism>
<dbReference type="Proteomes" id="UP000605099">
    <property type="component" value="Unassembled WGS sequence"/>
</dbReference>
<comment type="caution">
    <text evidence="9">The sequence shown here is derived from an EMBL/GenBank/DDBJ whole genome shotgun (WGS) entry which is preliminary data.</text>
</comment>
<evidence type="ECO:0000313" key="10">
    <source>
        <dbReference type="Proteomes" id="UP000605099"/>
    </source>
</evidence>
<feature type="transmembrane region" description="Helical" evidence="8">
    <location>
        <begin position="201"/>
        <end position="223"/>
    </location>
</feature>
<dbReference type="RefSeq" id="WP_188819276.1">
    <property type="nucleotide sequence ID" value="NZ_BMLK01000007.1"/>
</dbReference>
<comment type="subcellular location">
    <subcellularLocation>
        <location evidence="1">Cell membrane</location>
        <topology evidence="1">Multi-pass membrane protein</topology>
    </subcellularLocation>
</comment>
<evidence type="ECO:0000256" key="7">
    <source>
        <dbReference type="ARBA" id="ARBA00023136"/>
    </source>
</evidence>
<protein>
    <recommendedName>
        <fullName evidence="11">Glycosyltransferase RgtA/B/C/D-like domain-containing protein</fullName>
    </recommendedName>
</protein>
<evidence type="ECO:0000256" key="5">
    <source>
        <dbReference type="ARBA" id="ARBA00022692"/>
    </source>
</evidence>
<feature type="transmembrane region" description="Helical" evidence="8">
    <location>
        <begin position="108"/>
        <end position="125"/>
    </location>
</feature>
<dbReference type="PANTHER" id="PTHR33908">
    <property type="entry name" value="MANNOSYLTRANSFERASE YKCB-RELATED"/>
    <property type="match status" value="1"/>
</dbReference>
<name>A0ABQ2JKF8_9SPHN</name>
<evidence type="ECO:0000256" key="8">
    <source>
        <dbReference type="SAM" id="Phobius"/>
    </source>
</evidence>
<evidence type="ECO:0000256" key="3">
    <source>
        <dbReference type="ARBA" id="ARBA00022676"/>
    </source>
</evidence>
<feature type="transmembrane region" description="Helical" evidence="8">
    <location>
        <begin position="283"/>
        <end position="304"/>
    </location>
</feature>